<dbReference type="EMBL" id="CAJVQB010003845">
    <property type="protein sequence ID" value="CAG8619585.1"/>
    <property type="molecule type" value="Genomic_DNA"/>
</dbReference>
<keyword evidence="2" id="KW-1185">Reference proteome</keyword>
<accession>A0ABN7ULS1</accession>
<evidence type="ECO:0000313" key="2">
    <source>
        <dbReference type="Proteomes" id="UP000789901"/>
    </source>
</evidence>
<gene>
    <name evidence="1" type="ORF">GMARGA_LOCUS7773</name>
</gene>
<sequence length="88" mass="10013">MTSLNICPSGVSKENEKAWKWHFEHATNGNFRGHSKAELFRGLSINGTESISQIGIGFKKDKHMSLHIIKLDDSCNALSWFFCCEKRI</sequence>
<comment type="caution">
    <text evidence="1">The sequence shown here is derived from an EMBL/GenBank/DDBJ whole genome shotgun (WGS) entry which is preliminary data.</text>
</comment>
<organism evidence="1 2">
    <name type="scientific">Gigaspora margarita</name>
    <dbReference type="NCBI Taxonomy" id="4874"/>
    <lineage>
        <taxon>Eukaryota</taxon>
        <taxon>Fungi</taxon>
        <taxon>Fungi incertae sedis</taxon>
        <taxon>Mucoromycota</taxon>
        <taxon>Glomeromycotina</taxon>
        <taxon>Glomeromycetes</taxon>
        <taxon>Diversisporales</taxon>
        <taxon>Gigasporaceae</taxon>
        <taxon>Gigaspora</taxon>
    </lineage>
</organism>
<reference evidence="1 2" key="1">
    <citation type="submission" date="2021-06" db="EMBL/GenBank/DDBJ databases">
        <authorList>
            <person name="Kallberg Y."/>
            <person name="Tangrot J."/>
            <person name="Rosling A."/>
        </authorList>
    </citation>
    <scope>NUCLEOTIDE SEQUENCE [LARGE SCALE GENOMIC DNA]</scope>
    <source>
        <strain evidence="1 2">120-4 pot B 10/14</strain>
    </source>
</reference>
<name>A0ABN7ULS1_GIGMA</name>
<dbReference type="Proteomes" id="UP000789901">
    <property type="component" value="Unassembled WGS sequence"/>
</dbReference>
<protein>
    <submittedName>
        <fullName evidence="1">7035_t:CDS:1</fullName>
    </submittedName>
</protein>
<proteinExistence type="predicted"/>
<evidence type="ECO:0000313" key="1">
    <source>
        <dbReference type="EMBL" id="CAG8619585.1"/>
    </source>
</evidence>